<keyword evidence="3" id="KW-1185">Reference proteome</keyword>
<dbReference type="EnsemblPlants" id="ORUFI07G18640.1">
    <property type="protein sequence ID" value="ORUFI07G18640.1"/>
    <property type="gene ID" value="ORUFI07G18640"/>
</dbReference>
<feature type="region of interest" description="Disordered" evidence="1">
    <location>
        <begin position="200"/>
        <end position="268"/>
    </location>
</feature>
<dbReference type="SUPFAM" id="SSF81383">
    <property type="entry name" value="F-box domain"/>
    <property type="match status" value="2"/>
</dbReference>
<dbReference type="Gene3D" id="3.80.10.10">
    <property type="entry name" value="Ribonuclease Inhibitor"/>
    <property type="match status" value="1"/>
</dbReference>
<reference evidence="2" key="2">
    <citation type="submission" date="2015-06" db="UniProtKB">
        <authorList>
            <consortium name="EnsemblPlants"/>
        </authorList>
    </citation>
    <scope>IDENTIFICATION</scope>
</reference>
<feature type="region of interest" description="Disordered" evidence="1">
    <location>
        <begin position="898"/>
        <end position="982"/>
    </location>
</feature>
<feature type="region of interest" description="Disordered" evidence="1">
    <location>
        <begin position="803"/>
        <end position="855"/>
    </location>
</feature>
<organism evidence="2 3">
    <name type="scientific">Oryza rufipogon</name>
    <name type="common">Brownbeard rice</name>
    <name type="synonym">Asian wild rice</name>
    <dbReference type="NCBI Taxonomy" id="4529"/>
    <lineage>
        <taxon>Eukaryota</taxon>
        <taxon>Viridiplantae</taxon>
        <taxon>Streptophyta</taxon>
        <taxon>Embryophyta</taxon>
        <taxon>Tracheophyta</taxon>
        <taxon>Spermatophyta</taxon>
        <taxon>Magnoliopsida</taxon>
        <taxon>Liliopsida</taxon>
        <taxon>Poales</taxon>
        <taxon>Poaceae</taxon>
        <taxon>BOP clade</taxon>
        <taxon>Oryzoideae</taxon>
        <taxon>Oryzeae</taxon>
        <taxon>Oryzinae</taxon>
        <taxon>Oryza</taxon>
    </lineage>
</organism>
<dbReference type="SUPFAM" id="SSF52058">
    <property type="entry name" value="L domain-like"/>
    <property type="match status" value="1"/>
</dbReference>
<dbReference type="InterPro" id="IPR032675">
    <property type="entry name" value="LRR_dom_sf"/>
</dbReference>
<evidence type="ECO:0000313" key="3">
    <source>
        <dbReference type="Proteomes" id="UP000008022"/>
    </source>
</evidence>
<evidence type="ECO:0000313" key="2">
    <source>
        <dbReference type="EnsemblPlants" id="ORUFI07G18640.1"/>
    </source>
</evidence>
<sequence length="1499" mass="164918">MPRLQMLLPPAVYPYGLQNVFFNRSCQMLLNLCPSIDGLLLFVEIELEQGDKHGVRPLMEGITQLPHIKILCLNLLTRGHAYGASVLHILTMCTGIAVLGLRIEEDFQVENACPVNCLCDRPRNWRDKDISMRSLTEIVILNFRGKQHELDLVRVLVQVAPALDLVRMTCHRSLAAFGVELLRAYVRSFASFRTSVEAATGRAVAPRTSQPPPPLPWTSTATTTGATAEGGSATDVAAPSPAPMDIDGDDDGRDRRGEGDGGGVDRLSDLSNDTLAKILGHLRDIRNVATTAVLSRRWLDLWTHVDIIVLQYDEPPDSRIVQEVLAAHARKGSTATHIRLLEVTSLNSATAGATASWLRVAEPRLTGELLFRNASSVPFELLNDEMVVVEQLVEELGVVVDEMGAGFELPCFMRVTKITLSLGFLGLSLPPSGVFAKLRELHLVYVRFNGELTLDDAMLPSLEWLDIGKSRGLASLTLRLAPLTLMALHDMRWLRRLNAVLPGLKELSVSECFLEHLDGVSIVADEMEQLRWPGFYWPGLVYFSRMPRLRTLCVSVSDFAHGSREAFNQGSQMLLNRYPSIHHLELRVVIKTGVTPLMVGITGLPYTKILTLHLVTEGHSYGASVLHILTMCTRIAKLTLMIPKYFEVEDACAEICICDWLPNWRNENILLECLEEVTILYYRGEDDELDLLKLLVRGATGLRRIRIARYCSVADWEIEMLRADLLPPLSWQRARLAAPRVTRDDGFRLRYAAGKSVALTSFFCLGFGTFRGNGFGFGGYCRAGARAAVRVIDREMSIHSTRVPRCTASDGEAGSATVVDVPSPAPAPAMDIDGDDDGRDRGGEGDGAAASGGGVDHLSDLSNDILAKILGHLRDIRNVATTAAMVVIVPINGDGDGEGGSGTFVADNPPDPAPAPMDIDDDGDGRDRGGQGDSPATQDLLSKLNGSGGEGDSPATQDLLSKLNGSGGEGDSAAAARVPGGEGDSAPLSLALGLHLHVHGDGGGGDGVDRISNLPNDTLAFILGQLGDTRNAAVTSVLSRRWINLWTQVDILILRYDKPPDSRFVQEALAAHAHATEGSETTAIRLLEVISLNRATPEATAAWLRVAAPRLTGELYFRNRSSAPFEALDLEVFSILYEAVVEQEMIWSSSWFQLPCLTEVTKITLSLGFLGLSLPQSGSFGKLRELHLEHVRFNGDYTLDDAMLPLLEYLGIRRSNGLASLTLRLESLGWMGLYDVVGIRRLDAVVPGLKALCSVGCFCYHDVDSVSIVAEELEEIEWEDFYSPQSFNFNDLPLLTMIHTHCVFCSESNEAFIEGYYQLLLNRYPRISHLDLRFVIELIRDEKSVTDSMIDNIQLPYIRMLNLALKTEGHVYGASVLHILTKRTTIAELRLVNQEKFKSDDACKLECICDGPPDWRETDISMRYLRKVEILNFRGEEHELDLLRVLVRVAPALRMIRIICHRSCAAWETLSAHIRGFAREATSVESVKLHQNMSSPAVC</sequence>
<accession>A0A0E0Q9L9</accession>
<reference evidence="3" key="1">
    <citation type="submission" date="2013-06" db="EMBL/GenBank/DDBJ databases">
        <authorList>
            <person name="Zhao Q."/>
        </authorList>
    </citation>
    <scope>NUCLEOTIDE SEQUENCE</scope>
    <source>
        <strain evidence="3">cv. W1943</strain>
    </source>
</reference>
<evidence type="ECO:0008006" key="4">
    <source>
        <dbReference type="Google" id="ProtNLM"/>
    </source>
</evidence>
<evidence type="ECO:0000256" key="1">
    <source>
        <dbReference type="SAM" id="MobiDB-lite"/>
    </source>
</evidence>
<dbReference type="Proteomes" id="UP000008022">
    <property type="component" value="Unassembled WGS sequence"/>
</dbReference>
<dbReference type="InterPro" id="IPR055312">
    <property type="entry name" value="FBL15-like"/>
</dbReference>
<dbReference type="InterPro" id="IPR036047">
    <property type="entry name" value="F-box-like_dom_sf"/>
</dbReference>
<dbReference type="OMA" id="WRRVPID"/>
<feature type="compositionally biased region" description="Low complexity" evidence="1">
    <location>
        <begin position="217"/>
        <end position="234"/>
    </location>
</feature>
<proteinExistence type="predicted"/>
<dbReference type="PANTHER" id="PTHR34709">
    <property type="entry name" value="OS10G0396666 PROTEIN"/>
    <property type="match status" value="1"/>
</dbReference>
<dbReference type="HOGENOM" id="CLU_001675_0_0_1"/>
<protein>
    <recommendedName>
        <fullName evidence="4">F-box domain-containing protein</fullName>
    </recommendedName>
</protein>
<dbReference type="STRING" id="4529.A0A0E0Q9L9"/>
<name>A0A0E0Q9L9_ORYRU</name>
<dbReference type="PANTHER" id="PTHR34709:SF52">
    <property type="entry name" value="OS07G0548100 PROTEIN"/>
    <property type="match status" value="1"/>
</dbReference>
<dbReference type="Gramene" id="ORUFI07G18640.1">
    <property type="protein sequence ID" value="ORUFI07G18640.1"/>
    <property type="gene ID" value="ORUFI07G18640"/>
</dbReference>